<dbReference type="RefSeq" id="WP_134046365.1">
    <property type="nucleotide sequence ID" value="NZ_FOWW01000011.1"/>
</dbReference>
<proteinExistence type="predicted"/>
<gene>
    <name evidence="3" type="ORF">SAMN05421810_111121</name>
</gene>
<protein>
    <submittedName>
        <fullName evidence="3">Uncharacterized protein</fullName>
    </submittedName>
</protein>
<dbReference type="EMBL" id="FOWW01000011">
    <property type="protein sequence ID" value="SFQ64319.1"/>
    <property type="molecule type" value="Genomic_DNA"/>
</dbReference>
<dbReference type="STRING" id="587909.SAMN05421810_111121"/>
<accession>A0A1I6A6I3</accession>
<keyword evidence="1" id="KW-0175">Coiled coil</keyword>
<evidence type="ECO:0000313" key="4">
    <source>
        <dbReference type="Proteomes" id="UP000198727"/>
    </source>
</evidence>
<feature type="region of interest" description="Disordered" evidence="2">
    <location>
        <begin position="188"/>
        <end position="217"/>
    </location>
</feature>
<dbReference type="Proteomes" id="UP000198727">
    <property type="component" value="Unassembled WGS sequence"/>
</dbReference>
<keyword evidence="4" id="KW-1185">Reference proteome</keyword>
<evidence type="ECO:0000256" key="2">
    <source>
        <dbReference type="SAM" id="MobiDB-lite"/>
    </source>
</evidence>
<feature type="region of interest" description="Disordered" evidence="2">
    <location>
        <begin position="108"/>
        <end position="128"/>
    </location>
</feature>
<name>A0A1I6A6I3_9PSEU</name>
<sequence>MASYGEVRGWRSGPLDVAEQELKACSDQMFRLANELLSSANPAGWSGDAAEEARHQLAQLSDRIEHKVSEVSAVRAALVEAADAVMELERLVKDTDGLAEAHSMVISDHGSVVDPGPPAEVPSGQREAINEERRRIKAELLDGVESVVRRANEIDDSLAKILSTAERGGIGDGGATTLAAAAAAGAAFGKPEIPGPPPDPPTDPGAGPHGVDPWYTRGDDEATKLMAINAAALADSIGWTHASKHLMHYLGNSGERLSVDPDEMMRDVPRFEAQVHKTTAAELRRISDEVAIAGDYGKPVAFSSGWKGEYIAPEGSKDWYYALGGVQYSVTGVATVHPPEVPGGQPRVEVDYKTHVFDRYNWDGGKQTEIGPITITDEKMAEMHRAGVAQEFDVSGSTDVKHYSGTLPERGERPDFPEAADSRSGTRTDPGR</sequence>
<dbReference type="OrthoDB" id="6624031at2"/>
<evidence type="ECO:0000256" key="1">
    <source>
        <dbReference type="SAM" id="Coils"/>
    </source>
</evidence>
<evidence type="ECO:0000313" key="3">
    <source>
        <dbReference type="EMBL" id="SFQ64319.1"/>
    </source>
</evidence>
<dbReference type="AlphaFoldDB" id="A0A1I6A6I3"/>
<organism evidence="3 4">
    <name type="scientific">Amycolatopsis arida</name>
    <dbReference type="NCBI Taxonomy" id="587909"/>
    <lineage>
        <taxon>Bacteria</taxon>
        <taxon>Bacillati</taxon>
        <taxon>Actinomycetota</taxon>
        <taxon>Actinomycetes</taxon>
        <taxon>Pseudonocardiales</taxon>
        <taxon>Pseudonocardiaceae</taxon>
        <taxon>Amycolatopsis</taxon>
    </lineage>
</organism>
<feature type="compositionally biased region" description="Basic and acidic residues" evidence="2">
    <location>
        <begin position="409"/>
        <end position="432"/>
    </location>
</feature>
<feature type="coiled-coil region" evidence="1">
    <location>
        <begin position="15"/>
        <end position="70"/>
    </location>
</feature>
<reference evidence="4" key="1">
    <citation type="submission" date="2016-10" db="EMBL/GenBank/DDBJ databases">
        <authorList>
            <person name="Varghese N."/>
            <person name="Submissions S."/>
        </authorList>
    </citation>
    <scope>NUCLEOTIDE SEQUENCE [LARGE SCALE GENOMIC DNA]</scope>
    <source>
        <strain evidence="4">CGMCC 4.5579</strain>
    </source>
</reference>
<feature type="compositionally biased region" description="Pro residues" evidence="2">
    <location>
        <begin position="193"/>
        <end position="203"/>
    </location>
</feature>
<feature type="region of interest" description="Disordered" evidence="2">
    <location>
        <begin position="391"/>
        <end position="432"/>
    </location>
</feature>